<accession>A0A840UL74</accession>
<dbReference type="EMBL" id="JACHFE010000005">
    <property type="protein sequence ID" value="MBB5321597.1"/>
    <property type="molecule type" value="Genomic_DNA"/>
</dbReference>
<dbReference type="Proteomes" id="UP000591735">
    <property type="component" value="Unassembled WGS sequence"/>
</dbReference>
<comment type="caution">
    <text evidence="1">The sequence shown here is derived from an EMBL/GenBank/DDBJ whole genome shotgun (WGS) entry which is preliminary data.</text>
</comment>
<reference evidence="1 2" key="1">
    <citation type="submission" date="2020-08" db="EMBL/GenBank/DDBJ databases">
        <title>Genomic Encyclopedia of Type Strains, Phase IV (KMG-IV): sequencing the most valuable type-strain genomes for metagenomic binning, comparative biology and taxonomic classification.</title>
        <authorList>
            <person name="Goeker M."/>
        </authorList>
    </citation>
    <scope>NUCLEOTIDE SEQUENCE [LARGE SCALE GENOMIC DNA]</scope>
    <source>
        <strain evidence="1 2">DSM 22359</strain>
    </source>
</reference>
<proteinExistence type="predicted"/>
<evidence type="ECO:0000313" key="1">
    <source>
        <dbReference type="EMBL" id="MBB5321597.1"/>
    </source>
</evidence>
<evidence type="ECO:0000313" key="2">
    <source>
        <dbReference type="Proteomes" id="UP000591735"/>
    </source>
</evidence>
<evidence type="ECO:0008006" key="3">
    <source>
        <dbReference type="Google" id="ProtNLM"/>
    </source>
</evidence>
<dbReference type="AlphaFoldDB" id="A0A840UL74"/>
<organism evidence="1 2">
    <name type="scientific">Marinobacter oulmenensis</name>
    <dbReference type="NCBI Taxonomy" id="643747"/>
    <lineage>
        <taxon>Bacteria</taxon>
        <taxon>Pseudomonadati</taxon>
        <taxon>Pseudomonadota</taxon>
        <taxon>Gammaproteobacteria</taxon>
        <taxon>Pseudomonadales</taxon>
        <taxon>Marinobacteraceae</taxon>
        <taxon>Marinobacter</taxon>
    </lineage>
</organism>
<gene>
    <name evidence="1" type="ORF">HNR38_002091</name>
</gene>
<name>A0A840UL74_9GAMM</name>
<protein>
    <recommendedName>
        <fullName evidence="3">Acetyltransferase</fullName>
    </recommendedName>
</protein>
<dbReference type="RefSeq" id="WP_183703515.1">
    <property type="nucleotide sequence ID" value="NZ_JACHFE010000005.1"/>
</dbReference>
<sequence length="69" mass="7897">MFVADRSNGHLIEVLDTATLFDPHAHHIEGRLHYGEEVQDTELFDKSGLVFPSGESLPACWTDPDYRRR</sequence>
<keyword evidence="2" id="KW-1185">Reference proteome</keyword>